<dbReference type="CDD" id="cd16917">
    <property type="entry name" value="HATPase_UhpB-NarQ-NarX-like"/>
    <property type="match status" value="1"/>
</dbReference>
<dbReference type="InterPro" id="IPR036890">
    <property type="entry name" value="HATPase_C_sf"/>
</dbReference>
<feature type="transmembrane region" description="Helical" evidence="10">
    <location>
        <begin position="171"/>
        <end position="187"/>
    </location>
</feature>
<dbReference type="Pfam" id="PF07730">
    <property type="entry name" value="HisKA_3"/>
    <property type="match status" value="1"/>
</dbReference>
<keyword evidence="13" id="KW-1185">Reference proteome</keyword>
<dbReference type="Proteomes" id="UP000643403">
    <property type="component" value="Unassembled WGS sequence"/>
</dbReference>
<proteinExistence type="predicted"/>
<dbReference type="EC" id="2.7.13.3" evidence="2"/>
<keyword evidence="5" id="KW-0547">Nucleotide-binding</keyword>
<evidence type="ECO:0000256" key="2">
    <source>
        <dbReference type="ARBA" id="ARBA00012438"/>
    </source>
</evidence>
<evidence type="ECO:0000313" key="12">
    <source>
        <dbReference type="EMBL" id="GGZ55856.1"/>
    </source>
</evidence>
<evidence type="ECO:0000256" key="3">
    <source>
        <dbReference type="ARBA" id="ARBA00022553"/>
    </source>
</evidence>
<dbReference type="SUPFAM" id="SSF55874">
    <property type="entry name" value="ATPase domain of HSP90 chaperone/DNA topoisomerase II/histidine kinase"/>
    <property type="match status" value="1"/>
</dbReference>
<evidence type="ECO:0000256" key="9">
    <source>
        <dbReference type="SAM" id="MobiDB-lite"/>
    </source>
</evidence>
<keyword evidence="3" id="KW-0597">Phosphoprotein</keyword>
<evidence type="ECO:0000256" key="7">
    <source>
        <dbReference type="ARBA" id="ARBA00022840"/>
    </source>
</evidence>
<accession>A0ABQ3BS35</accession>
<dbReference type="PANTHER" id="PTHR24421:SF10">
    <property type="entry name" value="NITRATE_NITRITE SENSOR PROTEIN NARQ"/>
    <property type="match status" value="1"/>
</dbReference>
<evidence type="ECO:0000259" key="11">
    <source>
        <dbReference type="Pfam" id="PF07730"/>
    </source>
</evidence>
<reference evidence="13" key="1">
    <citation type="journal article" date="2019" name="Int. J. Syst. Evol. Microbiol.">
        <title>The Global Catalogue of Microorganisms (GCM) 10K type strain sequencing project: providing services to taxonomists for standard genome sequencing and annotation.</title>
        <authorList>
            <consortium name="The Broad Institute Genomics Platform"/>
            <consortium name="The Broad Institute Genome Sequencing Center for Infectious Disease"/>
            <person name="Wu L."/>
            <person name="Ma J."/>
        </authorList>
    </citation>
    <scope>NUCLEOTIDE SEQUENCE [LARGE SCALE GENOMIC DNA]</scope>
    <source>
        <strain evidence="13">KCTC 22558</strain>
    </source>
</reference>
<evidence type="ECO:0000256" key="6">
    <source>
        <dbReference type="ARBA" id="ARBA00022777"/>
    </source>
</evidence>
<protein>
    <recommendedName>
        <fullName evidence="2">histidine kinase</fullName>
        <ecNumber evidence="2">2.7.13.3</ecNumber>
    </recommendedName>
</protein>
<name>A0ABQ3BS35_9GAMM</name>
<dbReference type="InterPro" id="IPR050482">
    <property type="entry name" value="Sensor_HK_TwoCompSys"/>
</dbReference>
<feature type="transmembrane region" description="Helical" evidence="10">
    <location>
        <begin position="111"/>
        <end position="133"/>
    </location>
</feature>
<feature type="transmembrane region" description="Helical" evidence="10">
    <location>
        <begin position="145"/>
        <end position="165"/>
    </location>
</feature>
<keyword evidence="6" id="KW-0418">Kinase</keyword>
<dbReference type="Gene3D" id="3.30.565.10">
    <property type="entry name" value="Histidine kinase-like ATPase, C-terminal domain"/>
    <property type="match status" value="1"/>
</dbReference>
<evidence type="ECO:0000313" key="13">
    <source>
        <dbReference type="Proteomes" id="UP000643403"/>
    </source>
</evidence>
<keyword evidence="4" id="KW-0808">Transferase</keyword>
<keyword evidence="10" id="KW-0472">Membrane</keyword>
<evidence type="ECO:0000256" key="4">
    <source>
        <dbReference type="ARBA" id="ARBA00022679"/>
    </source>
</evidence>
<keyword evidence="10" id="KW-1133">Transmembrane helix</keyword>
<feature type="transmembrane region" description="Helical" evidence="10">
    <location>
        <begin position="77"/>
        <end position="99"/>
    </location>
</feature>
<feature type="transmembrane region" description="Helical" evidence="10">
    <location>
        <begin position="12"/>
        <end position="32"/>
    </location>
</feature>
<comment type="caution">
    <text evidence="12">The sequence shown here is derived from an EMBL/GenBank/DDBJ whole genome shotgun (WGS) entry which is preliminary data.</text>
</comment>
<feature type="region of interest" description="Disordered" evidence="9">
    <location>
        <begin position="484"/>
        <end position="516"/>
    </location>
</feature>
<feature type="domain" description="Signal transduction histidine kinase subgroup 3 dimerisation and phosphoacceptor" evidence="11">
    <location>
        <begin position="278"/>
        <end position="340"/>
    </location>
</feature>
<evidence type="ECO:0000256" key="5">
    <source>
        <dbReference type="ARBA" id="ARBA00022741"/>
    </source>
</evidence>
<evidence type="ECO:0000256" key="10">
    <source>
        <dbReference type="SAM" id="Phobius"/>
    </source>
</evidence>
<evidence type="ECO:0000256" key="1">
    <source>
        <dbReference type="ARBA" id="ARBA00000085"/>
    </source>
</evidence>
<organism evidence="12 13">
    <name type="scientific">Cognatilysobacter xinjiangensis</name>
    <dbReference type="NCBI Taxonomy" id="546892"/>
    <lineage>
        <taxon>Bacteria</taxon>
        <taxon>Pseudomonadati</taxon>
        <taxon>Pseudomonadota</taxon>
        <taxon>Gammaproteobacteria</taxon>
        <taxon>Lysobacterales</taxon>
        <taxon>Lysobacteraceae</taxon>
        <taxon>Cognatilysobacter</taxon>
    </lineage>
</organism>
<gene>
    <name evidence="12" type="ORF">GCM10008101_06580</name>
</gene>
<keyword evidence="7" id="KW-0067">ATP-binding</keyword>
<feature type="transmembrane region" description="Helical" evidence="10">
    <location>
        <begin position="38"/>
        <end position="56"/>
    </location>
</feature>
<sequence length="516" mass="55334">MRVAALWATPMRFWPGLALAEWAGILITSPVFPVFDDLVPAIGGTLVPWLIYAVVVREVRQYAARSDGDASTHALSYAVVAGLVGAAANGLFLVGLRWLDDETVTHPVQLFLTFAFGDYAGIMTLVPLVVMALDKRDPVPKRTRRMRYALALLPSLGVGLTLVPGLGIPTIYNWVFVTVPLTVIGATRGRRAAVAALALVSCCFLAVAHGAFAAWPAEEIQRIFAVAATGALLLGTRRDAMLAQRIDLSRSIEELQYKTQALRDAATRLSAQREAESRRVGLELHDEIGQDMTALATRLRLAERLATTDGMRAELELLRGMVAEAHGHLRNVIRRLHPIALERFGLERALAAGPLAEIAADAGVAYTCAIRGDVAPLPLDIATGVYRISQEAVTNGVRHGCGGEIHVQLDLQDTGAGRELQLSISDAQGAIDVPAQPDSLGLQGIRDRANALGATYHFSASSGRPRHWMRLVLAPVTPHAGRVDGFDAGNDASGTGRGFPFPPIEAPRRPAGWPLD</sequence>
<dbReference type="EMBL" id="BMXY01000001">
    <property type="protein sequence ID" value="GGZ55856.1"/>
    <property type="molecule type" value="Genomic_DNA"/>
</dbReference>
<dbReference type="PANTHER" id="PTHR24421">
    <property type="entry name" value="NITRATE/NITRITE SENSOR PROTEIN NARX-RELATED"/>
    <property type="match status" value="1"/>
</dbReference>
<keyword evidence="10" id="KW-0812">Transmembrane</keyword>
<keyword evidence="8" id="KW-0902">Two-component regulatory system</keyword>
<dbReference type="InterPro" id="IPR011712">
    <property type="entry name" value="Sig_transdc_His_kin_sub3_dim/P"/>
</dbReference>
<evidence type="ECO:0000256" key="8">
    <source>
        <dbReference type="ARBA" id="ARBA00023012"/>
    </source>
</evidence>
<feature type="transmembrane region" description="Helical" evidence="10">
    <location>
        <begin position="194"/>
        <end position="214"/>
    </location>
</feature>
<comment type="catalytic activity">
    <reaction evidence="1">
        <text>ATP + protein L-histidine = ADP + protein N-phospho-L-histidine.</text>
        <dbReference type="EC" id="2.7.13.3"/>
    </reaction>
</comment>
<dbReference type="Gene3D" id="1.20.5.1930">
    <property type="match status" value="1"/>
</dbReference>